<reference evidence="8 9" key="2">
    <citation type="submission" date="2020-06" db="EMBL/GenBank/DDBJ databases">
        <title>Ramlibacter rhizophilus sp. nov., isolated from rhizosphere soil of national flower Mugunghwa from South Korea.</title>
        <authorList>
            <person name="Zheng-Fei Y."/>
            <person name="Huan T."/>
        </authorList>
    </citation>
    <scope>NUCLEOTIDE SEQUENCE [LARGE SCALE GENOMIC DNA]</scope>
    <source>
        <strain evidence="8 9">B156</strain>
    </source>
</reference>
<keyword evidence="3 6" id="KW-0812">Transmembrane</keyword>
<evidence type="ECO:0000313" key="9">
    <source>
        <dbReference type="Proteomes" id="UP000552954"/>
    </source>
</evidence>
<feature type="transmembrane region" description="Helical" evidence="6">
    <location>
        <begin position="107"/>
        <end position="125"/>
    </location>
</feature>
<evidence type="ECO:0000256" key="4">
    <source>
        <dbReference type="ARBA" id="ARBA00022989"/>
    </source>
</evidence>
<dbReference type="InterPro" id="IPR051791">
    <property type="entry name" value="Pra-immunoreactive"/>
</dbReference>
<feature type="transmembrane region" description="Helical" evidence="6">
    <location>
        <begin position="5"/>
        <end position="25"/>
    </location>
</feature>
<organism evidence="8 9">
    <name type="scientific">Ramlibacter montanisoli</name>
    <dbReference type="NCBI Taxonomy" id="2732512"/>
    <lineage>
        <taxon>Bacteria</taxon>
        <taxon>Pseudomonadati</taxon>
        <taxon>Pseudomonadota</taxon>
        <taxon>Betaproteobacteria</taxon>
        <taxon>Burkholderiales</taxon>
        <taxon>Comamonadaceae</taxon>
        <taxon>Ramlibacter</taxon>
    </lineage>
</organism>
<keyword evidence="5 6" id="KW-0472">Membrane</keyword>
<dbReference type="InterPro" id="IPR010432">
    <property type="entry name" value="RDD"/>
</dbReference>
<evidence type="ECO:0000259" key="7">
    <source>
        <dbReference type="Pfam" id="PF06271"/>
    </source>
</evidence>
<proteinExistence type="predicted"/>
<feature type="transmembrane region" description="Helical" evidence="6">
    <location>
        <begin position="37"/>
        <end position="55"/>
    </location>
</feature>
<evidence type="ECO:0000256" key="3">
    <source>
        <dbReference type="ARBA" id="ARBA00022692"/>
    </source>
</evidence>
<evidence type="ECO:0000256" key="1">
    <source>
        <dbReference type="ARBA" id="ARBA00004651"/>
    </source>
</evidence>
<reference evidence="8 9" key="1">
    <citation type="submission" date="2020-05" db="EMBL/GenBank/DDBJ databases">
        <authorList>
            <person name="Khan S.A."/>
            <person name="Jeon C.O."/>
            <person name="Chun B.H."/>
        </authorList>
    </citation>
    <scope>NUCLEOTIDE SEQUENCE [LARGE SCALE GENOMIC DNA]</scope>
    <source>
        <strain evidence="8 9">B156</strain>
    </source>
</reference>
<name>A0A849KAP0_9BURK</name>
<keyword evidence="2" id="KW-1003">Cell membrane</keyword>
<keyword evidence="9" id="KW-1185">Reference proteome</keyword>
<comment type="caution">
    <text evidence="8">The sequence shown here is derived from an EMBL/GenBank/DDBJ whole genome shotgun (WGS) entry which is preliminary data.</text>
</comment>
<dbReference type="AlphaFoldDB" id="A0A849KAP0"/>
<dbReference type="PANTHER" id="PTHR36115:SF10">
    <property type="entry name" value="RDD DOMAIN-CONTAINING PROTEIN"/>
    <property type="match status" value="1"/>
</dbReference>
<gene>
    <name evidence="8" type="ORF">HK415_08650</name>
</gene>
<keyword evidence="4 6" id="KW-1133">Transmembrane helix</keyword>
<comment type="subcellular location">
    <subcellularLocation>
        <location evidence="1">Cell membrane</location>
        <topology evidence="1">Multi-pass membrane protein</topology>
    </subcellularLocation>
</comment>
<evidence type="ECO:0000313" key="8">
    <source>
        <dbReference type="EMBL" id="NNU43217.1"/>
    </source>
</evidence>
<dbReference type="GO" id="GO:0005886">
    <property type="term" value="C:plasma membrane"/>
    <property type="evidence" value="ECO:0007669"/>
    <property type="project" value="UniProtKB-SubCell"/>
</dbReference>
<sequence length="150" mass="17350">MAAWFYEAVLLFAIGLIATLLFSVLVQMRSGIDTRRWLLQGFLAVVFAIYFSYLWTRGQTLPMKTWRIRVVDRHGRRLTQGRALLRYLFCSVWFAAPLAAYNSGRFSLPQLGFIAAGWVALWAMLSHLHPQRQFWHDAFAGTRLVDAPER</sequence>
<accession>A0A849KAP0</accession>
<dbReference type="Proteomes" id="UP000552954">
    <property type="component" value="Unassembled WGS sequence"/>
</dbReference>
<evidence type="ECO:0000256" key="5">
    <source>
        <dbReference type="ARBA" id="ARBA00023136"/>
    </source>
</evidence>
<dbReference type="Pfam" id="PF06271">
    <property type="entry name" value="RDD"/>
    <property type="match status" value="1"/>
</dbReference>
<evidence type="ECO:0000256" key="2">
    <source>
        <dbReference type="ARBA" id="ARBA00022475"/>
    </source>
</evidence>
<evidence type="ECO:0000256" key="6">
    <source>
        <dbReference type="SAM" id="Phobius"/>
    </source>
</evidence>
<dbReference type="EMBL" id="JABFCS010000001">
    <property type="protein sequence ID" value="NNU43217.1"/>
    <property type="molecule type" value="Genomic_DNA"/>
</dbReference>
<dbReference type="PANTHER" id="PTHR36115">
    <property type="entry name" value="PROLINE-RICH ANTIGEN HOMOLOG-RELATED"/>
    <property type="match status" value="1"/>
</dbReference>
<protein>
    <submittedName>
        <fullName evidence="8">RDD family protein</fullName>
    </submittedName>
</protein>
<feature type="domain" description="RDD" evidence="7">
    <location>
        <begin position="2"/>
        <end position="141"/>
    </location>
</feature>
<feature type="transmembrane region" description="Helical" evidence="6">
    <location>
        <begin position="83"/>
        <end position="101"/>
    </location>
</feature>